<evidence type="ECO:0000256" key="1">
    <source>
        <dbReference type="ARBA" id="ARBA00011040"/>
    </source>
</evidence>
<dbReference type="InterPro" id="IPR016300">
    <property type="entry name" value="ATPase_ArsA/GET3"/>
</dbReference>
<evidence type="ECO:0000259" key="4">
    <source>
        <dbReference type="Pfam" id="PF02374"/>
    </source>
</evidence>
<dbReference type="GO" id="GO:0016887">
    <property type="term" value="F:ATP hydrolysis activity"/>
    <property type="evidence" value="ECO:0007669"/>
    <property type="project" value="InterPro"/>
</dbReference>
<evidence type="ECO:0000256" key="3">
    <source>
        <dbReference type="ARBA" id="ARBA00066752"/>
    </source>
</evidence>
<dbReference type="GO" id="GO:0015446">
    <property type="term" value="F:ATPase-coupled arsenite transmembrane transporter activity"/>
    <property type="evidence" value="ECO:0007669"/>
    <property type="project" value="UniProtKB-EC"/>
</dbReference>
<feature type="domain" description="ArsA/GET3 Anion-transporting ATPase-like" evidence="4">
    <location>
        <begin position="10"/>
        <end position="162"/>
    </location>
</feature>
<accession>A0A833H1H3</accession>
<name>A0A833H1H3_9LEPT</name>
<protein>
    <recommendedName>
        <fullName evidence="3">arsenite-transporting ATPase</fullName>
        <ecNumber evidence="3">7.3.2.7</ecNumber>
    </recommendedName>
</protein>
<dbReference type="InterPro" id="IPR027417">
    <property type="entry name" value="P-loop_NTPase"/>
</dbReference>
<dbReference type="InterPro" id="IPR025723">
    <property type="entry name" value="ArsA/GET3_ATPase-like"/>
</dbReference>
<dbReference type="EMBL" id="WBUI01000009">
    <property type="protein sequence ID" value="KAB2932394.1"/>
    <property type="molecule type" value="Genomic_DNA"/>
</dbReference>
<dbReference type="Proteomes" id="UP000460298">
    <property type="component" value="Unassembled WGS sequence"/>
</dbReference>
<comment type="caution">
    <text evidence="5">The sequence shown here is derived from an EMBL/GenBank/DDBJ whole genome shotgun (WGS) entry which is preliminary data.</text>
</comment>
<comment type="similarity">
    <text evidence="1">Belongs to the arsA ATPase family.</text>
</comment>
<reference evidence="5 6" key="1">
    <citation type="submission" date="2019-10" db="EMBL/GenBank/DDBJ databases">
        <title>Extracellular Electron Transfer in a Candidatus Methanoperedens spp. Enrichment Culture.</title>
        <authorList>
            <person name="Berger S."/>
            <person name="Rangel Shaw D."/>
            <person name="Berben T."/>
            <person name="In 'T Zandt M."/>
            <person name="Frank J."/>
            <person name="Reimann J."/>
            <person name="Jetten M.S.M."/>
            <person name="Welte C.U."/>
        </authorList>
    </citation>
    <scope>NUCLEOTIDE SEQUENCE [LARGE SCALE GENOMIC DNA]</scope>
    <source>
        <strain evidence="5">SB12</strain>
    </source>
</reference>
<dbReference type="Gene3D" id="3.40.50.300">
    <property type="entry name" value="P-loop containing nucleotide triphosphate hydrolases"/>
    <property type="match status" value="1"/>
</dbReference>
<dbReference type="AlphaFoldDB" id="A0A833H1H3"/>
<evidence type="ECO:0000256" key="2">
    <source>
        <dbReference type="ARBA" id="ARBA00052296"/>
    </source>
</evidence>
<dbReference type="PANTHER" id="PTHR10803:SF3">
    <property type="entry name" value="ATPASE GET3"/>
    <property type="match status" value="1"/>
</dbReference>
<evidence type="ECO:0000313" key="6">
    <source>
        <dbReference type="Proteomes" id="UP000460298"/>
    </source>
</evidence>
<dbReference type="Pfam" id="PF02374">
    <property type="entry name" value="ArsA_ATPase"/>
    <property type="match status" value="1"/>
</dbReference>
<proteinExistence type="inferred from homology"/>
<organism evidence="5 6">
    <name type="scientific">Leptonema illini</name>
    <dbReference type="NCBI Taxonomy" id="183"/>
    <lineage>
        <taxon>Bacteria</taxon>
        <taxon>Pseudomonadati</taxon>
        <taxon>Spirochaetota</taxon>
        <taxon>Spirochaetia</taxon>
        <taxon>Leptospirales</taxon>
        <taxon>Leptospiraceae</taxon>
        <taxon>Leptonema</taxon>
    </lineage>
</organism>
<gene>
    <name evidence="5" type="ORF">F9K24_10725</name>
</gene>
<dbReference type="EC" id="7.3.2.7" evidence="3"/>
<evidence type="ECO:0000313" key="5">
    <source>
        <dbReference type="EMBL" id="KAB2932394.1"/>
    </source>
</evidence>
<comment type="catalytic activity">
    <reaction evidence="2">
        <text>arsenite(in) + ATP + H2O = arsenite(out) + ADP + phosphate + H(+)</text>
        <dbReference type="Rhea" id="RHEA:11348"/>
        <dbReference type="ChEBI" id="CHEBI:15377"/>
        <dbReference type="ChEBI" id="CHEBI:15378"/>
        <dbReference type="ChEBI" id="CHEBI:29242"/>
        <dbReference type="ChEBI" id="CHEBI:30616"/>
        <dbReference type="ChEBI" id="CHEBI:43474"/>
        <dbReference type="ChEBI" id="CHEBI:456216"/>
        <dbReference type="EC" id="7.3.2.7"/>
    </reaction>
</comment>
<dbReference type="PANTHER" id="PTHR10803">
    <property type="entry name" value="ARSENICAL PUMP-DRIVING ATPASE ARSENITE-TRANSLOCATING ATPASE"/>
    <property type="match status" value="1"/>
</dbReference>
<sequence length="318" mass="34981">MDDRLSIPPVLFLLGKGGVGRTTSAAAIGYDRAVRCGERVLLVQWALRDMISPLFNLEQGGHKHRQLLPGLSVMNYDADEAMKEYFVEHLNMGLFYKFVLENQQVQKLIHAAPGLEELFFLGRLFWLVELAEVERGYRFDRIIIDSPATGHGSALFGVAATISRFKLSGPLVSETARVAQMLEDPAKVGTAIVTLPEELPVEETLEMIPVLEKDLGRPPLFILLNRSLSPLLADGLASSSELSSTLSQRIHALAGSESRITIDALHGDLARRLEYERRLRTAVSIPVISLPDRMIVAPEETGLERIQALAGTLAAVHA</sequence>
<dbReference type="GO" id="GO:0005524">
    <property type="term" value="F:ATP binding"/>
    <property type="evidence" value="ECO:0007669"/>
    <property type="project" value="InterPro"/>
</dbReference>
<dbReference type="SUPFAM" id="SSF52540">
    <property type="entry name" value="P-loop containing nucleoside triphosphate hydrolases"/>
    <property type="match status" value="1"/>
</dbReference>